<dbReference type="HAMAP" id="MF_00508">
    <property type="entry name" value="Ribosomal_uS10"/>
    <property type="match status" value="1"/>
</dbReference>
<feature type="region of interest" description="Disordered" evidence="8">
    <location>
        <begin position="1"/>
        <end position="42"/>
    </location>
</feature>
<name>A0ABM3NGH3_ACIJB</name>
<sequence length="144" mass="15908">MSGDVARHSGPKGSREKSTPDSSLFNLAEEHTFKDPGKIPGEPEVRITLTSCNVQSLERVRADLLRGAKEKNLVVKEPVRMPTKTLRITTRKTLRGEGSKTWDCFQVRSCRRLIDLHSPSEIVLQITSIGLEPGVEVEVTSADA</sequence>
<evidence type="ECO:0000256" key="6">
    <source>
        <dbReference type="ARBA" id="ARBA00035450"/>
    </source>
</evidence>
<comment type="subunit">
    <text evidence="2">Component of the 40S small ribosomal subunit.</text>
</comment>
<dbReference type="SUPFAM" id="SSF54999">
    <property type="entry name" value="Ribosomal protein S10"/>
    <property type="match status" value="1"/>
</dbReference>
<dbReference type="InterPro" id="IPR001848">
    <property type="entry name" value="Ribosomal_uS10"/>
</dbReference>
<evidence type="ECO:0000313" key="11">
    <source>
        <dbReference type="RefSeq" id="XP_053058523.1"/>
    </source>
</evidence>
<evidence type="ECO:0000256" key="7">
    <source>
        <dbReference type="ARBA" id="ARBA00045746"/>
    </source>
</evidence>
<feature type="compositionally biased region" description="Basic and acidic residues" evidence="8">
    <location>
        <begin position="28"/>
        <end position="42"/>
    </location>
</feature>
<evidence type="ECO:0000313" key="10">
    <source>
        <dbReference type="Proteomes" id="UP001652583"/>
    </source>
</evidence>
<dbReference type="NCBIfam" id="TIGR01046">
    <property type="entry name" value="uS10_euk_arch"/>
    <property type="match status" value="1"/>
</dbReference>
<keyword evidence="3" id="KW-0689">Ribosomal protein</keyword>
<dbReference type="PRINTS" id="PR00971">
    <property type="entry name" value="RIBOSOMALS10"/>
</dbReference>
<keyword evidence="4" id="KW-0687">Ribonucleoprotein</keyword>
<organism evidence="10 11">
    <name type="scientific">Acinonyx jubatus</name>
    <name type="common">Cheetah</name>
    <dbReference type="NCBI Taxonomy" id="32536"/>
    <lineage>
        <taxon>Eukaryota</taxon>
        <taxon>Metazoa</taxon>
        <taxon>Chordata</taxon>
        <taxon>Craniata</taxon>
        <taxon>Vertebrata</taxon>
        <taxon>Euteleostomi</taxon>
        <taxon>Mammalia</taxon>
        <taxon>Eutheria</taxon>
        <taxon>Laurasiatheria</taxon>
        <taxon>Carnivora</taxon>
        <taxon>Feliformia</taxon>
        <taxon>Felidae</taxon>
        <taxon>Felinae</taxon>
        <taxon>Acinonyx</taxon>
    </lineage>
</organism>
<comment type="similarity">
    <text evidence="1">Belongs to the universal ribosomal protein uS10 family.</text>
</comment>
<dbReference type="InterPro" id="IPR027486">
    <property type="entry name" value="Ribosomal_uS10_dom"/>
</dbReference>
<evidence type="ECO:0000256" key="4">
    <source>
        <dbReference type="ARBA" id="ARBA00023274"/>
    </source>
</evidence>
<keyword evidence="10" id="KW-1185">Reference proteome</keyword>
<evidence type="ECO:0000256" key="5">
    <source>
        <dbReference type="ARBA" id="ARBA00035162"/>
    </source>
</evidence>
<accession>A0ABM3NGH3</accession>
<dbReference type="RefSeq" id="XP_053058523.1">
    <property type="nucleotide sequence ID" value="XM_053202548.1"/>
</dbReference>
<comment type="function">
    <text evidence="7">Component of the small ribosomal subunit. The ribosome is a large ribonucleoprotein complex responsible for the synthesis of proteins in the cell.</text>
</comment>
<protein>
    <recommendedName>
        <fullName evidence="5">Small ribosomal subunit protein uS10</fullName>
    </recommendedName>
    <alternativeName>
        <fullName evidence="6">40S ribosomal protein S20</fullName>
    </alternativeName>
</protein>
<evidence type="ECO:0000256" key="1">
    <source>
        <dbReference type="ARBA" id="ARBA00007102"/>
    </source>
</evidence>
<dbReference type="Proteomes" id="UP001652583">
    <property type="component" value="Chromosome D1"/>
</dbReference>
<reference evidence="11" key="1">
    <citation type="submission" date="2025-08" db="UniProtKB">
        <authorList>
            <consortium name="RefSeq"/>
        </authorList>
    </citation>
    <scope>IDENTIFICATION</scope>
    <source>
        <tissue evidence="11">Blood</tissue>
    </source>
</reference>
<evidence type="ECO:0000256" key="2">
    <source>
        <dbReference type="ARBA" id="ARBA00011542"/>
    </source>
</evidence>
<evidence type="ECO:0000256" key="3">
    <source>
        <dbReference type="ARBA" id="ARBA00022980"/>
    </source>
</evidence>
<dbReference type="Pfam" id="PF00338">
    <property type="entry name" value="Ribosomal_S10"/>
    <property type="match status" value="1"/>
</dbReference>
<dbReference type="InterPro" id="IPR036838">
    <property type="entry name" value="Ribosomal_uS10_dom_sf"/>
</dbReference>
<feature type="domain" description="Small ribosomal subunit protein uS10" evidence="9">
    <location>
        <begin position="46"/>
        <end position="140"/>
    </location>
</feature>
<gene>
    <name evidence="11" type="primary">LOC106976604</name>
</gene>
<proteinExistence type="inferred from homology"/>
<dbReference type="SMART" id="SM01403">
    <property type="entry name" value="Ribosomal_S10"/>
    <property type="match status" value="1"/>
</dbReference>
<dbReference type="InterPro" id="IPR005729">
    <property type="entry name" value="Ribosomal_uS10_euk/arc"/>
</dbReference>
<dbReference type="Gene3D" id="3.30.70.600">
    <property type="entry name" value="Ribosomal protein S10 domain"/>
    <property type="match status" value="1"/>
</dbReference>
<dbReference type="PANTHER" id="PTHR11700">
    <property type="entry name" value="30S RIBOSOMAL PROTEIN S10 FAMILY MEMBER"/>
    <property type="match status" value="1"/>
</dbReference>
<evidence type="ECO:0000256" key="8">
    <source>
        <dbReference type="SAM" id="MobiDB-lite"/>
    </source>
</evidence>
<evidence type="ECO:0000259" key="9">
    <source>
        <dbReference type="SMART" id="SM01403"/>
    </source>
</evidence>
<dbReference type="GeneID" id="106976604"/>